<organism evidence="1 2">
    <name type="scientific">Limnothrix redekei LRLZ20PSL1</name>
    <dbReference type="NCBI Taxonomy" id="3112953"/>
    <lineage>
        <taxon>Bacteria</taxon>
        <taxon>Bacillati</taxon>
        <taxon>Cyanobacteriota</taxon>
        <taxon>Cyanophyceae</taxon>
        <taxon>Pseudanabaenales</taxon>
        <taxon>Pseudanabaenaceae</taxon>
        <taxon>Limnothrix</taxon>
    </lineage>
</organism>
<dbReference type="SUPFAM" id="SSF53850">
    <property type="entry name" value="Periplasmic binding protein-like II"/>
    <property type="match status" value="1"/>
</dbReference>
<dbReference type="PROSITE" id="PS51318">
    <property type="entry name" value="TAT"/>
    <property type="match status" value="1"/>
</dbReference>
<protein>
    <submittedName>
        <fullName evidence="1">Sugar ABC transporter substrate-binding protein</fullName>
    </submittedName>
</protein>
<evidence type="ECO:0000313" key="2">
    <source>
        <dbReference type="Proteomes" id="UP001604335"/>
    </source>
</evidence>
<dbReference type="Gene3D" id="3.40.190.10">
    <property type="entry name" value="Periplasmic binding protein-like II"/>
    <property type="match status" value="2"/>
</dbReference>
<sequence length="437" mass="47501">MGMAKMQRRGQHGGWSRRSFLQLAGGTAIGLAACGRSSSSSALQFWTMQLQPKFTDYFQRAIEEFELTRSGLRVNWLDVPWAAMESKILTAVAARQAPDVVNLNPSFASRLAARGAWLTLGDRVPVAVQRRYLPNIWQANAIGGEPFGVPWYLTTKVTIYNRSLLERAGIDRPPATYEDLAELAQRVREKTGKYGFFITFAPNDSAEVLEALVQMGVTLVDDRGRAAFESAAGRAAVNYWVNLFRRGWLPPEALTQGHRRGIELYQAGESALVGSSPEFLNAIATNAPSIAALSAAAPQVVGSAGVRSVAVMNLTIPKKSPRAEAAVDFALFLTDDRHQLSFAQAANVLPSTQGALASLRASLAQATRQGNSSAIDQARKIAADQLTSARVLLPPIKNLKDLQQILYENIQGALLDEKSVDQALRDAAIEWNRLAPS</sequence>
<dbReference type="PANTHER" id="PTHR43649">
    <property type="entry name" value="ARABINOSE-BINDING PROTEIN-RELATED"/>
    <property type="match status" value="1"/>
</dbReference>
<dbReference type="RefSeq" id="WP_393014363.1">
    <property type="nucleotide sequence ID" value="NZ_JAZAQF010000082.1"/>
</dbReference>
<dbReference type="PANTHER" id="PTHR43649:SF12">
    <property type="entry name" value="DIACETYLCHITOBIOSE BINDING PROTEIN DASA"/>
    <property type="match status" value="1"/>
</dbReference>
<dbReference type="InterPro" id="IPR006059">
    <property type="entry name" value="SBP"/>
</dbReference>
<keyword evidence="2" id="KW-1185">Reference proteome</keyword>
<name>A0ABW7CCG0_9CYAN</name>
<accession>A0ABW7CCG0</accession>
<dbReference type="InterPro" id="IPR006311">
    <property type="entry name" value="TAT_signal"/>
</dbReference>
<gene>
    <name evidence="1" type="ORF">VPK24_14270</name>
</gene>
<dbReference type="Pfam" id="PF01547">
    <property type="entry name" value="SBP_bac_1"/>
    <property type="match status" value="1"/>
</dbReference>
<dbReference type="InterPro" id="IPR050490">
    <property type="entry name" value="Bact_solute-bd_prot1"/>
</dbReference>
<comment type="caution">
    <text evidence="1">The sequence shown here is derived from an EMBL/GenBank/DDBJ whole genome shotgun (WGS) entry which is preliminary data.</text>
</comment>
<dbReference type="Proteomes" id="UP001604335">
    <property type="component" value="Unassembled WGS sequence"/>
</dbReference>
<evidence type="ECO:0000313" key="1">
    <source>
        <dbReference type="EMBL" id="MFG3818809.1"/>
    </source>
</evidence>
<reference evidence="2" key="1">
    <citation type="journal article" date="2024" name="Algal Res.">
        <title>Biochemical, toxicological and genomic investigation of a high-biomass producing Limnothrix strain isolated from Italian shallow drinking water reservoir.</title>
        <authorList>
            <person name="Simonazzi M."/>
            <person name="Shishido T.K."/>
            <person name="Delbaje E."/>
            <person name="Wahlsten M."/>
            <person name="Fewer D.P."/>
            <person name="Sivonen K."/>
            <person name="Pezzolesi L."/>
            <person name="Pistocchi R."/>
        </authorList>
    </citation>
    <scope>NUCLEOTIDE SEQUENCE [LARGE SCALE GENOMIC DNA]</scope>
    <source>
        <strain evidence="2">LRLZ20PSL1</strain>
    </source>
</reference>
<proteinExistence type="predicted"/>
<dbReference type="EMBL" id="JAZAQF010000082">
    <property type="protein sequence ID" value="MFG3818809.1"/>
    <property type="molecule type" value="Genomic_DNA"/>
</dbReference>
<dbReference type="CDD" id="cd13585">
    <property type="entry name" value="PBP2_TMBP_like"/>
    <property type="match status" value="1"/>
</dbReference>
<dbReference type="PROSITE" id="PS51257">
    <property type="entry name" value="PROKAR_LIPOPROTEIN"/>
    <property type="match status" value="1"/>
</dbReference>